<dbReference type="RefSeq" id="WP_161816166.1">
    <property type="nucleotide sequence ID" value="NZ_BLJN01000009.1"/>
</dbReference>
<dbReference type="SMART" id="SM00260">
    <property type="entry name" value="CheW"/>
    <property type="match status" value="1"/>
</dbReference>
<reference evidence="3" key="1">
    <citation type="submission" date="2020-01" db="EMBL/GenBank/DDBJ databases">
        <title>'Steroidobacter agaridevorans' sp. nov., agar-degrading bacteria isolated from rhizosphere soils.</title>
        <authorList>
            <person name="Ikenaga M."/>
            <person name="Kataoka M."/>
            <person name="Murouchi A."/>
            <person name="Katsuragi S."/>
            <person name="Sakai M."/>
        </authorList>
    </citation>
    <scope>NUCLEOTIDE SEQUENCE [LARGE SCALE GENOMIC DNA]</scope>
    <source>
        <strain evidence="3">YU21-B</strain>
    </source>
</reference>
<dbReference type="Gene3D" id="2.40.50.180">
    <property type="entry name" value="CheA-289, Domain 4"/>
    <property type="match status" value="1"/>
</dbReference>
<name>A0A829YQ40_9GAMM</name>
<dbReference type="InterPro" id="IPR036061">
    <property type="entry name" value="CheW-like_dom_sf"/>
</dbReference>
<proteinExistence type="predicted"/>
<dbReference type="EMBL" id="BLJN01000009">
    <property type="protein sequence ID" value="GFE84576.1"/>
    <property type="molecule type" value="Genomic_DNA"/>
</dbReference>
<organism evidence="2 3">
    <name type="scientific">Steroidobacter agaridevorans</name>
    <dbReference type="NCBI Taxonomy" id="2695856"/>
    <lineage>
        <taxon>Bacteria</taxon>
        <taxon>Pseudomonadati</taxon>
        <taxon>Pseudomonadota</taxon>
        <taxon>Gammaproteobacteria</taxon>
        <taxon>Steroidobacterales</taxon>
        <taxon>Steroidobacteraceae</taxon>
        <taxon>Steroidobacter</taxon>
    </lineage>
</organism>
<dbReference type="InterPro" id="IPR002545">
    <property type="entry name" value="CheW-lke_dom"/>
</dbReference>
<evidence type="ECO:0000313" key="3">
    <source>
        <dbReference type="Proteomes" id="UP000445000"/>
    </source>
</evidence>
<dbReference type="GO" id="GO:0007165">
    <property type="term" value="P:signal transduction"/>
    <property type="evidence" value="ECO:0007669"/>
    <property type="project" value="InterPro"/>
</dbReference>
<sequence length="839" mass="92321">MVKAAVVRHMSSVEDYRARLANLQGSWDTLSLLSHLRGDGADMSATRQAFEGLANDLVHSLSEETYKKAMLALKARGQIAIDVIVRNLFERTADIGFLAIDDDIREYLRQRRADASQVKKLSDRLRARFREYVGKYSVYHDVVLLDADGAVLVRLDERHTVERTSHELLKHTLTTRQGYVETFGRMDLLPDSDRNLVYSFRVGDGSRVEGVLCLCFRFEDEVSGIFAKLRAEEDWTVFCFLDERGTVLASSDAWQVPIGAPMPVVLDAAGRIIRFAGREYLAVTCRTQGYQGYMGPGWYGHAMLPIEHAFDNQAAEGARTIPGELLSALRESQTIFSPALRKIPLQADSIQRELNRTVWNGNVRLATSTDTASDFTKVLLREIGNAGRRTQDTFERSIGELQETVVSSILDDAQLLASLAVDVLDRNLYERANDCRWWALHGALGRHLSDGGGDRDAGEILRHINSLYTVYHDIVLFDAAGCIVAVSHPSHADKIGSTMDEPWVAATLGLRDSQQYAVSAFARSDLYAGQHTLIYGAAVRNESCRVVGGIGIVFDSAPQFKAMLSDALPRSEAGDIVSGCIGLFVDSRMTVVAATSDYEPGDTIALSREILSTNAPQTVCMNGIHYAIGVRKTSGYREYTGMGVFSLILIPLGAAIERVIVRRAEPQSHRRAITQEPMIDIATFYCGQQRLGLERNDIVEALDGAHLRPIPGAPAWHAGLLMYRETPIPVIDLCQLLHTDRAAGARNVIVLRAVETGQLFGLLVEELADIPEIALSRLLPVGDLNARGAAILDRAVRPEHAEEPVLMLLNIEQLLIYAGAAGFKLSQPMASVTPLRAAG</sequence>
<evidence type="ECO:0000259" key="1">
    <source>
        <dbReference type="PROSITE" id="PS50851"/>
    </source>
</evidence>
<dbReference type="Gene3D" id="2.30.30.40">
    <property type="entry name" value="SH3 Domains"/>
    <property type="match status" value="1"/>
</dbReference>
<dbReference type="AlphaFoldDB" id="A0A829YQ40"/>
<dbReference type="SUPFAM" id="SSF50341">
    <property type="entry name" value="CheW-like"/>
    <property type="match status" value="1"/>
</dbReference>
<accession>A0A829YQ40</accession>
<dbReference type="GO" id="GO:0006935">
    <property type="term" value="P:chemotaxis"/>
    <property type="evidence" value="ECO:0007669"/>
    <property type="project" value="InterPro"/>
</dbReference>
<comment type="caution">
    <text evidence="2">The sequence shown here is derived from an EMBL/GenBank/DDBJ whole genome shotgun (WGS) entry which is preliminary data.</text>
</comment>
<gene>
    <name evidence="2" type="ORF">GCM10011487_65760</name>
</gene>
<dbReference type="Proteomes" id="UP000445000">
    <property type="component" value="Unassembled WGS sequence"/>
</dbReference>
<dbReference type="Pfam" id="PF01584">
    <property type="entry name" value="CheW"/>
    <property type="match status" value="1"/>
</dbReference>
<protein>
    <recommendedName>
        <fullName evidence="1">CheW-like domain-containing protein</fullName>
    </recommendedName>
</protein>
<feature type="domain" description="CheW-like" evidence="1">
    <location>
        <begin position="678"/>
        <end position="820"/>
    </location>
</feature>
<keyword evidence="3" id="KW-1185">Reference proteome</keyword>
<dbReference type="PROSITE" id="PS50851">
    <property type="entry name" value="CHEW"/>
    <property type="match status" value="1"/>
</dbReference>
<evidence type="ECO:0000313" key="2">
    <source>
        <dbReference type="EMBL" id="GFE84576.1"/>
    </source>
</evidence>